<dbReference type="GO" id="GO:0003677">
    <property type="term" value="F:DNA binding"/>
    <property type="evidence" value="ECO:0007669"/>
    <property type="project" value="UniProtKB-KW"/>
</dbReference>
<protein>
    <submittedName>
        <fullName evidence="8">LuxR family two component transcriptional regulator</fullName>
    </submittedName>
</protein>
<evidence type="ECO:0000256" key="2">
    <source>
        <dbReference type="ARBA" id="ARBA00023015"/>
    </source>
</evidence>
<name>A0A3N1GDU9_9ACTN</name>
<dbReference type="Pfam" id="PF00196">
    <property type="entry name" value="GerE"/>
    <property type="match status" value="1"/>
</dbReference>
<evidence type="ECO:0000259" key="6">
    <source>
        <dbReference type="PROSITE" id="PS50043"/>
    </source>
</evidence>
<dbReference type="CDD" id="cd17535">
    <property type="entry name" value="REC_NarL-like"/>
    <property type="match status" value="1"/>
</dbReference>
<dbReference type="SUPFAM" id="SSF46894">
    <property type="entry name" value="C-terminal effector domain of the bipartite response regulators"/>
    <property type="match status" value="1"/>
</dbReference>
<feature type="domain" description="Response regulatory" evidence="7">
    <location>
        <begin position="2"/>
        <end position="116"/>
    </location>
</feature>
<dbReference type="PANTHER" id="PTHR43214">
    <property type="entry name" value="TWO-COMPONENT RESPONSE REGULATOR"/>
    <property type="match status" value="1"/>
</dbReference>
<comment type="caution">
    <text evidence="8">The sequence shown here is derived from an EMBL/GenBank/DDBJ whole genome shotgun (WGS) entry which is preliminary data.</text>
</comment>
<dbReference type="GO" id="GO:0000160">
    <property type="term" value="P:phosphorelay signal transduction system"/>
    <property type="evidence" value="ECO:0007669"/>
    <property type="project" value="InterPro"/>
</dbReference>
<proteinExistence type="predicted"/>
<evidence type="ECO:0000256" key="5">
    <source>
        <dbReference type="PROSITE-ProRule" id="PRU00169"/>
    </source>
</evidence>
<dbReference type="InterPro" id="IPR011006">
    <property type="entry name" value="CheY-like_superfamily"/>
</dbReference>
<keyword evidence="2" id="KW-0805">Transcription regulation</keyword>
<dbReference type="PANTHER" id="PTHR43214:SF24">
    <property type="entry name" value="TRANSCRIPTIONAL REGULATORY PROTEIN NARL-RELATED"/>
    <property type="match status" value="1"/>
</dbReference>
<evidence type="ECO:0000313" key="9">
    <source>
        <dbReference type="Proteomes" id="UP000271683"/>
    </source>
</evidence>
<dbReference type="PRINTS" id="PR00038">
    <property type="entry name" value="HTHLUXR"/>
</dbReference>
<dbReference type="Gene3D" id="3.40.50.2300">
    <property type="match status" value="1"/>
</dbReference>
<gene>
    <name evidence="8" type="ORF">EDD30_1085</name>
</gene>
<keyword evidence="1 5" id="KW-0597">Phosphoprotein</keyword>
<dbReference type="SMART" id="SM00448">
    <property type="entry name" value="REC"/>
    <property type="match status" value="1"/>
</dbReference>
<dbReference type="PROSITE" id="PS50043">
    <property type="entry name" value="HTH_LUXR_2"/>
    <property type="match status" value="1"/>
</dbReference>
<dbReference type="Proteomes" id="UP000271683">
    <property type="component" value="Unassembled WGS sequence"/>
</dbReference>
<dbReference type="GO" id="GO:0006355">
    <property type="term" value="P:regulation of DNA-templated transcription"/>
    <property type="evidence" value="ECO:0007669"/>
    <property type="project" value="InterPro"/>
</dbReference>
<dbReference type="InterPro" id="IPR039420">
    <property type="entry name" value="WalR-like"/>
</dbReference>
<feature type="modified residue" description="4-aspartylphosphate" evidence="5">
    <location>
        <position position="53"/>
    </location>
</feature>
<dbReference type="InterPro" id="IPR058245">
    <property type="entry name" value="NreC/VraR/RcsB-like_REC"/>
</dbReference>
<evidence type="ECO:0000256" key="4">
    <source>
        <dbReference type="ARBA" id="ARBA00023163"/>
    </source>
</evidence>
<dbReference type="InterPro" id="IPR001789">
    <property type="entry name" value="Sig_transdc_resp-reg_receiver"/>
</dbReference>
<evidence type="ECO:0000313" key="8">
    <source>
        <dbReference type="EMBL" id="ROP28338.1"/>
    </source>
</evidence>
<dbReference type="AlphaFoldDB" id="A0A3N1GDU9"/>
<accession>A0A3N1GDU9</accession>
<dbReference type="EMBL" id="RJKL01000001">
    <property type="protein sequence ID" value="ROP28338.1"/>
    <property type="molecule type" value="Genomic_DNA"/>
</dbReference>
<keyword evidence="4" id="KW-0804">Transcription</keyword>
<dbReference type="SUPFAM" id="SSF52172">
    <property type="entry name" value="CheY-like"/>
    <property type="match status" value="1"/>
</dbReference>
<dbReference type="SMART" id="SM00421">
    <property type="entry name" value="HTH_LUXR"/>
    <property type="match status" value="1"/>
</dbReference>
<dbReference type="CDD" id="cd06170">
    <property type="entry name" value="LuxR_C_like"/>
    <property type="match status" value="1"/>
</dbReference>
<evidence type="ECO:0000256" key="1">
    <source>
        <dbReference type="ARBA" id="ARBA00022553"/>
    </source>
</evidence>
<keyword evidence="3" id="KW-0238">DNA-binding</keyword>
<organism evidence="8 9">
    <name type="scientific">Couchioplanes caeruleus</name>
    <dbReference type="NCBI Taxonomy" id="56438"/>
    <lineage>
        <taxon>Bacteria</taxon>
        <taxon>Bacillati</taxon>
        <taxon>Actinomycetota</taxon>
        <taxon>Actinomycetes</taxon>
        <taxon>Micromonosporales</taxon>
        <taxon>Micromonosporaceae</taxon>
        <taxon>Couchioplanes</taxon>
    </lineage>
</organism>
<dbReference type="PROSITE" id="PS50110">
    <property type="entry name" value="RESPONSE_REGULATORY"/>
    <property type="match status" value="1"/>
</dbReference>
<reference evidence="8 9" key="1">
    <citation type="submission" date="2018-11" db="EMBL/GenBank/DDBJ databases">
        <title>Sequencing the genomes of 1000 actinobacteria strains.</title>
        <authorList>
            <person name="Klenk H.-P."/>
        </authorList>
    </citation>
    <scope>NUCLEOTIDE SEQUENCE [LARGE SCALE GENOMIC DNA]</scope>
    <source>
        <strain evidence="8 9">DSM 43634</strain>
    </source>
</reference>
<dbReference type="Pfam" id="PF00072">
    <property type="entry name" value="Response_reg"/>
    <property type="match status" value="1"/>
</dbReference>
<dbReference type="RefSeq" id="WP_084556344.1">
    <property type="nucleotide sequence ID" value="NZ_RJKL01000001.1"/>
</dbReference>
<feature type="domain" description="HTH luxR-type" evidence="6">
    <location>
        <begin position="144"/>
        <end position="209"/>
    </location>
</feature>
<evidence type="ECO:0000256" key="3">
    <source>
        <dbReference type="ARBA" id="ARBA00023125"/>
    </source>
</evidence>
<dbReference type="PROSITE" id="PS00622">
    <property type="entry name" value="HTH_LUXR_1"/>
    <property type="match status" value="1"/>
</dbReference>
<dbReference type="InterPro" id="IPR016032">
    <property type="entry name" value="Sig_transdc_resp-reg_C-effctor"/>
</dbReference>
<sequence length="211" mass="22135">MDLVIIAAVRLYREGLADVLHGRGTINVVGTADSGDAGVACVQRTRPDLVLVDTATPGGLDVLRSLRTTAPQVRTVALGVVESGPDVLACVEAGAAGYVPREASLEDLVATLERAGRGEATCPPEILAELLRRVTELAGGSTFALSGSDLLTSRELQIVQLIANGLTNQEIAERLAVALSTVKNHIHNIFAKLQISGRAEVAAWVRRQSAV</sequence>
<dbReference type="OrthoDB" id="4727384at2"/>
<evidence type="ECO:0000259" key="7">
    <source>
        <dbReference type="PROSITE" id="PS50110"/>
    </source>
</evidence>
<dbReference type="InterPro" id="IPR000792">
    <property type="entry name" value="Tscrpt_reg_LuxR_C"/>
</dbReference>